<dbReference type="Pfam" id="PF00202">
    <property type="entry name" value="Aminotran_3"/>
    <property type="match status" value="1"/>
</dbReference>
<dbReference type="GO" id="GO:0008483">
    <property type="term" value="F:transaminase activity"/>
    <property type="evidence" value="ECO:0007669"/>
    <property type="project" value="UniProtKB-KW"/>
</dbReference>
<dbReference type="Gene3D" id="3.40.640.10">
    <property type="entry name" value="Type I PLP-dependent aspartate aminotransferase-like (Major domain)"/>
    <property type="match status" value="1"/>
</dbReference>
<dbReference type="GO" id="GO:0042802">
    <property type="term" value="F:identical protein binding"/>
    <property type="evidence" value="ECO:0007669"/>
    <property type="project" value="TreeGrafter"/>
</dbReference>
<keyword evidence="6" id="KW-1185">Reference proteome</keyword>
<name>A0A1G5UXU9_9FIRM</name>
<dbReference type="InterPro" id="IPR015424">
    <property type="entry name" value="PyrdxlP-dep_Trfase"/>
</dbReference>
<evidence type="ECO:0000256" key="2">
    <source>
        <dbReference type="ARBA" id="ARBA00008954"/>
    </source>
</evidence>
<dbReference type="Gene3D" id="3.90.1150.10">
    <property type="entry name" value="Aspartate Aminotransferase, domain 1"/>
    <property type="match status" value="1"/>
</dbReference>
<dbReference type="InterPro" id="IPR015421">
    <property type="entry name" value="PyrdxlP-dep_Trfase_major"/>
</dbReference>
<proteinExistence type="inferred from homology"/>
<evidence type="ECO:0000313" key="6">
    <source>
        <dbReference type="Proteomes" id="UP000199689"/>
    </source>
</evidence>
<accession>A0A1G5UXU9</accession>
<sequence>MVYKIKKHIPESEALVERDRKVIATCQHLSSYPFVIDRARGEMLTDVDGNEYIDFLSSASSLNLGSANVHINQAIREQLEKCTQYNGGYSYNEPMISYAERLVSRYPGGVKAKICYGNCGSDCNDAAVKFARAYTGRTKIITFINGYHGNTYCASTMTTCTPRMHAKMGPFMPEIYHFPFFGTDVSDEIAEREGTRAIEEAFQLYMPADEVAAVIIEPIQGDAGILPAHPIFMRKLYDLCKKNGILFISEEVQQGFWRTGKFFGIEHYQGIIPDGIIMGKSIGGSLTLGAFMAREEIMNSLPAPAHVFTLSGNALACAAGRAAFDYYETDEFQNILKNNSCQIVDEMKELKRKHPETVDSFRGLGMSQGILIVKKDSEGCKVPDVDGVFKIIFRAYEKGLILITLGLNVLRIQPPLNIRPEKLHEGFVILDEAITDLEEGNIPDEVLSYRHGW</sequence>
<dbReference type="AlphaFoldDB" id="A0A1G5UXU9"/>
<keyword evidence="3 4" id="KW-0663">Pyridoxal phosphate</keyword>
<dbReference type="GO" id="GO:0030170">
    <property type="term" value="F:pyridoxal phosphate binding"/>
    <property type="evidence" value="ECO:0007669"/>
    <property type="project" value="InterPro"/>
</dbReference>
<evidence type="ECO:0000256" key="3">
    <source>
        <dbReference type="ARBA" id="ARBA00022898"/>
    </source>
</evidence>
<gene>
    <name evidence="5" type="ORF">SAMN02910343_00132</name>
</gene>
<dbReference type="InterPro" id="IPR015422">
    <property type="entry name" value="PyrdxlP-dep_Trfase_small"/>
</dbReference>
<dbReference type="OrthoDB" id="3034088at2"/>
<evidence type="ECO:0000313" key="5">
    <source>
        <dbReference type="EMBL" id="SDA37585.1"/>
    </source>
</evidence>
<dbReference type="InterPro" id="IPR050103">
    <property type="entry name" value="Class-III_PLP-dep_AT"/>
</dbReference>
<dbReference type="SUPFAM" id="SSF53383">
    <property type="entry name" value="PLP-dependent transferases"/>
    <property type="match status" value="1"/>
</dbReference>
<dbReference type="STRING" id="209880.SAMN02910343_00132"/>
<dbReference type="PANTHER" id="PTHR11986">
    <property type="entry name" value="AMINOTRANSFERASE CLASS III"/>
    <property type="match status" value="1"/>
</dbReference>
<dbReference type="PIRSF" id="PIRSF000521">
    <property type="entry name" value="Transaminase_4ab_Lys_Orn"/>
    <property type="match status" value="1"/>
</dbReference>
<evidence type="ECO:0000256" key="4">
    <source>
        <dbReference type="RuleBase" id="RU003560"/>
    </source>
</evidence>
<dbReference type="Proteomes" id="UP000199689">
    <property type="component" value="Unassembled WGS sequence"/>
</dbReference>
<protein>
    <submittedName>
        <fullName evidence="5">4-aminobutyrate aminotransferase</fullName>
    </submittedName>
</protein>
<dbReference type="FunFam" id="3.40.640.10:FF:000004">
    <property type="entry name" value="Acetylornithine aminotransferase"/>
    <property type="match status" value="1"/>
</dbReference>
<dbReference type="EMBL" id="FMXA01000003">
    <property type="protein sequence ID" value="SDA37585.1"/>
    <property type="molecule type" value="Genomic_DNA"/>
</dbReference>
<comment type="similarity">
    <text evidence="2 4">Belongs to the class-III pyridoxal-phosphate-dependent aminotransferase family.</text>
</comment>
<dbReference type="PANTHER" id="PTHR11986:SF58">
    <property type="entry name" value="LEUCINE_METHIONINE RACEMASE"/>
    <property type="match status" value="1"/>
</dbReference>
<reference evidence="5 6" key="1">
    <citation type="submission" date="2016-10" db="EMBL/GenBank/DDBJ databases">
        <authorList>
            <person name="de Groot N.N."/>
        </authorList>
    </citation>
    <scope>NUCLEOTIDE SEQUENCE [LARGE SCALE GENOMIC DNA]</scope>
    <source>
        <strain evidence="5 6">DSM 15230</strain>
    </source>
</reference>
<evidence type="ECO:0000256" key="1">
    <source>
        <dbReference type="ARBA" id="ARBA00001933"/>
    </source>
</evidence>
<keyword evidence="5" id="KW-0808">Transferase</keyword>
<dbReference type="InterPro" id="IPR005814">
    <property type="entry name" value="Aminotrans_3"/>
</dbReference>
<comment type="cofactor">
    <cofactor evidence="1">
        <name>pyridoxal 5'-phosphate</name>
        <dbReference type="ChEBI" id="CHEBI:597326"/>
    </cofactor>
</comment>
<keyword evidence="5" id="KW-0032">Aminotransferase</keyword>
<organism evidence="5 6">
    <name type="scientific">Allisonella histaminiformans</name>
    <dbReference type="NCBI Taxonomy" id="209880"/>
    <lineage>
        <taxon>Bacteria</taxon>
        <taxon>Bacillati</taxon>
        <taxon>Bacillota</taxon>
        <taxon>Negativicutes</taxon>
        <taxon>Veillonellales</taxon>
        <taxon>Veillonellaceae</taxon>
        <taxon>Allisonella</taxon>
    </lineage>
</organism>
<dbReference type="CDD" id="cd00610">
    <property type="entry name" value="OAT_like"/>
    <property type="match status" value="1"/>
</dbReference>